<organism evidence="2 3">
    <name type="scientific">Halobacillus andaensis</name>
    <dbReference type="NCBI Taxonomy" id="1176239"/>
    <lineage>
        <taxon>Bacteria</taxon>
        <taxon>Bacillati</taxon>
        <taxon>Bacillota</taxon>
        <taxon>Bacilli</taxon>
        <taxon>Bacillales</taxon>
        <taxon>Bacillaceae</taxon>
        <taxon>Halobacillus</taxon>
    </lineage>
</organism>
<keyword evidence="3" id="KW-1185">Reference proteome</keyword>
<evidence type="ECO:0000313" key="3">
    <source>
        <dbReference type="Proteomes" id="UP000660110"/>
    </source>
</evidence>
<gene>
    <name evidence="2" type="ORF">GCM10010954_05170</name>
</gene>
<reference evidence="2" key="1">
    <citation type="journal article" date="2014" name="Int. J. Syst. Evol. Microbiol.">
        <title>Complete genome sequence of Corynebacterium casei LMG S-19264T (=DSM 44701T), isolated from a smear-ripened cheese.</title>
        <authorList>
            <consortium name="US DOE Joint Genome Institute (JGI-PGF)"/>
            <person name="Walter F."/>
            <person name="Albersmeier A."/>
            <person name="Kalinowski J."/>
            <person name="Ruckert C."/>
        </authorList>
    </citation>
    <scope>NUCLEOTIDE SEQUENCE</scope>
    <source>
        <strain evidence="2">CGMCC 1.12153</strain>
    </source>
</reference>
<dbReference type="AlphaFoldDB" id="A0A917B0M7"/>
<evidence type="ECO:0000256" key="1">
    <source>
        <dbReference type="SAM" id="MobiDB-lite"/>
    </source>
</evidence>
<dbReference type="Proteomes" id="UP000660110">
    <property type="component" value="Unassembled WGS sequence"/>
</dbReference>
<proteinExistence type="predicted"/>
<feature type="region of interest" description="Disordered" evidence="1">
    <location>
        <begin position="68"/>
        <end position="88"/>
    </location>
</feature>
<reference evidence="2" key="2">
    <citation type="submission" date="2020-09" db="EMBL/GenBank/DDBJ databases">
        <authorList>
            <person name="Sun Q."/>
            <person name="Zhou Y."/>
        </authorList>
    </citation>
    <scope>NUCLEOTIDE SEQUENCE</scope>
    <source>
        <strain evidence="2">CGMCC 1.12153</strain>
    </source>
</reference>
<dbReference type="EMBL" id="BMEL01000001">
    <property type="protein sequence ID" value="GGF09670.1"/>
    <property type="molecule type" value="Genomic_DNA"/>
</dbReference>
<name>A0A917B0M7_HALAA</name>
<evidence type="ECO:0000313" key="2">
    <source>
        <dbReference type="EMBL" id="GGF09670.1"/>
    </source>
</evidence>
<accession>A0A917B0M7</accession>
<dbReference type="RefSeq" id="WP_188375895.1">
    <property type="nucleotide sequence ID" value="NZ_BMEL01000001.1"/>
</dbReference>
<protein>
    <submittedName>
        <fullName evidence="2">Uncharacterized protein</fullName>
    </submittedName>
</protein>
<comment type="caution">
    <text evidence="2">The sequence shown here is derived from an EMBL/GenBank/DDBJ whole genome shotgun (WGS) entry which is preliminary data.</text>
</comment>
<sequence length="88" mass="10460">MSKDQSVSRVTYERQFVQLKEKFELLEKRLSLKADEIVFTMAVSHRKEIDQLKEEVIHLREQIKDVKKTQKSGYKRNLHLSSRKKSVG</sequence>
<feature type="compositionally biased region" description="Basic residues" evidence="1">
    <location>
        <begin position="69"/>
        <end position="88"/>
    </location>
</feature>